<dbReference type="AlphaFoldDB" id="A0A1F7Y3E4"/>
<keyword evidence="1" id="KW-0472">Membrane</keyword>
<proteinExistence type="predicted"/>
<dbReference type="Proteomes" id="UP000178419">
    <property type="component" value="Unassembled WGS sequence"/>
</dbReference>
<comment type="caution">
    <text evidence="2">The sequence shown here is derived from an EMBL/GenBank/DDBJ whole genome shotgun (WGS) entry which is preliminary data.</text>
</comment>
<evidence type="ECO:0000313" key="2">
    <source>
        <dbReference type="EMBL" id="OGM21782.1"/>
    </source>
</evidence>
<feature type="transmembrane region" description="Helical" evidence="1">
    <location>
        <begin position="126"/>
        <end position="145"/>
    </location>
</feature>
<gene>
    <name evidence="2" type="ORF">A2714_04415</name>
</gene>
<dbReference type="EMBL" id="MGGE01000006">
    <property type="protein sequence ID" value="OGM21782.1"/>
    <property type="molecule type" value="Genomic_DNA"/>
</dbReference>
<evidence type="ECO:0000313" key="3">
    <source>
        <dbReference type="Proteomes" id="UP000178419"/>
    </source>
</evidence>
<name>A0A1F7Y3E4_9BACT</name>
<feature type="transmembrane region" description="Helical" evidence="1">
    <location>
        <begin position="14"/>
        <end position="32"/>
    </location>
</feature>
<organism evidence="2 3">
    <name type="scientific">Candidatus Woesebacteria bacterium RIFCSPHIGHO2_01_FULL_38_9</name>
    <dbReference type="NCBI Taxonomy" id="1802492"/>
    <lineage>
        <taxon>Bacteria</taxon>
        <taxon>Candidatus Woeseibacteriota</taxon>
    </lineage>
</organism>
<reference evidence="2 3" key="1">
    <citation type="journal article" date="2016" name="Nat. Commun.">
        <title>Thousands of microbial genomes shed light on interconnected biogeochemical processes in an aquifer system.</title>
        <authorList>
            <person name="Anantharaman K."/>
            <person name="Brown C.T."/>
            <person name="Hug L.A."/>
            <person name="Sharon I."/>
            <person name="Castelle C.J."/>
            <person name="Probst A.J."/>
            <person name="Thomas B.C."/>
            <person name="Singh A."/>
            <person name="Wilkins M.J."/>
            <person name="Karaoz U."/>
            <person name="Brodie E.L."/>
            <person name="Williams K.H."/>
            <person name="Hubbard S.S."/>
            <person name="Banfield J.F."/>
        </authorList>
    </citation>
    <scope>NUCLEOTIDE SEQUENCE [LARGE SCALE GENOMIC DNA]</scope>
</reference>
<protein>
    <submittedName>
        <fullName evidence="2">Uncharacterized protein</fullName>
    </submittedName>
</protein>
<keyword evidence="1" id="KW-1133">Transmembrane helix</keyword>
<accession>A0A1F7Y3E4</accession>
<feature type="transmembrane region" description="Helical" evidence="1">
    <location>
        <begin position="99"/>
        <end position="120"/>
    </location>
</feature>
<evidence type="ECO:0000256" key="1">
    <source>
        <dbReference type="SAM" id="Phobius"/>
    </source>
</evidence>
<sequence length="233" mass="27025">MLNIPKLTLIWGKLFVKILIMKNLPFIVSAYFPEEIIQKNTRVLLKTTSKLITGQEVNGFFNSGSLPIPMVETDKKYFFDIRHIYYSSKPWLPYLKNPINILISLFVLLFGGYILSGIFIGSGFGFKLFLMVFFATGIYIILNYNRTNVNILAIKKEWVTTESEENKEHILKWSLPKTEIGFSILHLLSKDKQDKLPFYLKFQSGLWASSLFPFLKKMSPVNFTENTYSYSQV</sequence>
<keyword evidence="1" id="KW-0812">Transmembrane</keyword>